<dbReference type="AlphaFoldDB" id="A0A2P2J1Q1"/>
<sequence>MLLGDQNLESRKKFIRAGQRIYAWHTKTC</sequence>
<proteinExistence type="predicted"/>
<accession>A0A2P2J1Q1</accession>
<name>A0A2P2J1Q1_RHIMU</name>
<organism evidence="1">
    <name type="scientific">Rhizophora mucronata</name>
    <name type="common">Asiatic mangrove</name>
    <dbReference type="NCBI Taxonomy" id="61149"/>
    <lineage>
        <taxon>Eukaryota</taxon>
        <taxon>Viridiplantae</taxon>
        <taxon>Streptophyta</taxon>
        <taxon>Embryophyta</taxon>
        <taxon>Tracheophyta</taxon>
        <taxon>Spermatophyta</taxon>
        <taxon>Magnoliopsida</taxon>
        <taxon>eudicotyledons</taxon>
        <taxon>Gunneridae</taxon>
        <taxon>Pentapetalae</taxon>
        <taxon>rosids</taxon>
        <taxon>fabids</taxon>
        <taxon>Malpighiales</taxon>
        <taxon>Rhizophoraceae</taxon>
        <taxon>Rhizophora</taxon>
    </lineage>
</organism>
<dbReference type="EMBL" id="GGEC01006929">
    <property type="protein sequence ID" value="MBW87412.1"/>
    <property type="molecule type" value="Transcribed_RNA"/>
</dbReference>
<protein>
    <submittedName>
        <fullName evidence="1">Uncharacterized protein</fullName>
    </submittedName>
</protein>
<evidence type="ECO:0000313" key="1">
    <source>
        <dbReference type="EMBL" id="MBW87412.1"/>
    </source>
</evidence>
<reference evidence="1" key="1">
    <citation type="submission" date="2018-02" db="EMBL/GenBank/DDBJ databases">
        <title>Rhizophora mucronata_Transcriptome.</title>
        <authorList>
            <person name="Meera S.P."/>
            <person name="Sreeshan A."/>
            <person name="Augustine A."/>
        </authorList>
    </citation>
    <scope>NUCLEOTIDE SEQUENCE</scope>
    <source>
        <tissue evidence="1">Leaf</tissue>
    </source>
</reference>